<organism evidence="4 5">
    <name type="scientific">Hypothenemus hampei</name>
    <name type="common">Coffee berry borer</name>
    <dbReference type="NCBI Taxonomy" id="57062"/>
    <lineage>
        <taxon>Eukaryota</taxon>
        <taxon>Metazoa</taxon>
        <taxon>Ecdysozoa</taxon>
        <taxon>Arthropoda</taxon>
        <taxon>Hexapoda</taxon>
        <taxon>Insecta</taxon>
        <taxon>Pterygota</taxon>
        <taxon>Neoptera</taxon>
        <taxon>Endopterygota</taxon>
        <taxon>Coleoptera</taxon>
        <taxon>Polyphaga</taxon>
        <taxon>Cucujiformia</taxon>
        <taxon>Curculionidae</taxon>
        <taxon>Scolytinae</taxon>
        <taxon>Hypothenemus</taxon>
    </lineage>
</organism>
<dbReference type="InterPro" id="IPR001753">
    <property type="entry name" value="Enoyl-CoA_hydra/iso"/>
</dbReference>
<dbReference type="CDD" id="cd06558">
    <property type="entry name" value="crotonase-like"/>
    <property type="match status" value="1"/>
</dbReference>
<evidence type="ECO:0000256" key="2">
    <source>
        <dbReference type="ARBA" id="ARBA00023239"/>
    </source>
</evidence>
<gene>
    <name evidence="4" type="ORF">ABEB36_009824</name>
</gene>
<dbReference type="PANTHER" id="PTHR11941:SF171">
    <property type="entry name" value="SD19268P"/>
    <property type="match status" value="1"/>
</dbReference>
<proteinExistence type="inferred from homology"/>
<dbReference type="PROSITE" id="PS00166">
    <property type="entry name" value="ENOYL_COA_HYDRATASE"/>
    <property type="match status" value="1"/>
</dbReference>
<dbReference type="Gene3D" id="3.90.226.10">
    <property type="entry name" value="2-enoyl-CoA Hydratase, Chain A, domain 1"/>
    <property type="match status" value="1"/>
</dbReference>
<comment type="caution">
    <text evidence="4">The sequence shown here is derived from an EMBL/GenBank/DDBJ whole genome shotgun (WGS) entry which is preliminary data.</text>
</comment>
<evidence type="ECO:0000313" key="4">
    <source>
        <dbReference type="EMBL" id="KAL1494185.1"/>
    </source>
</evidence>
<evidence type="ECO:0000313" key="5">
    <source>
        <dbReference type="Proteomes" id="UP001566132"/>
    </source>
</evidence>
<dbReference type="PANTHER" id="PTHR11941">
    <property type="entry name" value="ENOYL-COA HYDRATASE-RELATED"/>
    <property type="match status" value="1"/>
</dbReference>
<dbReference type="Pfam" id="PF00378">
    <property type="entry name" value="ECH_1"/>
    <property type="match status" value="1"/>
</dbReference>
<keyword evidence="2" id="KW-0456">Lyase</keyword>
<evidence type="ECO:0000256" key="1">
    <source>
        <dbReference type="ARBA" id="ARBA00005254"/>
    </source>
</evidence>
<dbReference type="GO" id="GO:0004300">
    <property type="term" value="F:enoyl-CoA hydratase activity"/>
    <property type="evidence" value="ECO:0007669"/>
    <property type="project" value="UniProtKB-ARBA"/>
</dbReference>
<dbReference type="FunFam" id="3.90.226.10:FF:000009">
    <property type="entry name" value="Carnitinyl-CoA dehydratase"/>
    <property type="match status" value="1"/>
</dbReference>
<comment type="similarity">
    <text evidence="1 3">Belongs to the enoyl-CoA hydratase/isomerase family.</text>
</comment>
<dbReference type="AlphaFoldDB" id="A0ABD1EKJ7"/>
<dbReference type="InterPro" id="IPR018376">
    <property type="entry name" value="Enoyl-CoA_hyd/isom_CS"/>
</dbReference>
<protein>
    <submittedName>
        <fullName evidence="4">Uncharacterized protein</fullName>
    </submittedName>
</protein>
<dbReference type="Gene3D" id="1.10.12.10">
    <property type="entry name" value="Lyase 2-enoyl-coa Hydratase, Chain A, domain 2"/>
    <property type="match status" value="1"/>
</dbReference>
<dbReference type="SUPFAM" id="SSF52096">
    <property type="entry name" value="ClpP/crotonase"/>
    <property type="match status" value="1"/>
</dbReference>
<keyword evidence="5" id="KW-1185">Reference proteome</keyword>
<dbReference type="FunFam" id="1.10.12.10:FF:000001">
    <property type="entry name" value="Probable enoyl-CoA hydratase, mitochondrial"/>
    <property type="match status" value="1"/>
</dbReference>
<sequence length="289" mass="31733">MLKSSCIFRVLKLVSQKNYSQKVQHDAIFNYLQGRYEGIAVIGFNRPSHKNAINTTLVSDLYRFIETVNYENVARVLILRSMVSNIFCAGADLKERSEMTFRQTMEFVTNLRGLMSKLDNVPIPVLAAIDGAALGGGLEISLACDIRVASTDAKLGLVETKLAIIPGAGGTQRLPRIVGPSVAKELIYTSRIINGKTAFNLGLINHCVEQDESGQAAYNKCLEIAEEILPNGPVAVRLAKQAINRGIEVDLHSGLSIEEACYAQVVPTKDRLEGLLAFKEKRKPQYDGH</sequence>
<dbReference type="InterPro" id="IPR014748">
    <property type="entry name" value="Enoyl-CoA_hydra_C"/>
</dbReference>
<dbReference type="InterPro" id="IPR029045">
    <property type="entry name" value="ClpP/crotonase-like_dom_sf"/>
</dbReference>
<dbReference type="EMBL" id="JBDJPC010000007">
    <property type="protein sequence ID" value="KAL1494185.1"/>
    <property type="molecule type" value="Genomic_DNA"/>
</dbReference>
<dbReference type="Proteomes" id="UP001566132">
    <property type="component" value="Unassembled WGS sequence"/>
</dbReference>
<accession>A0ABD1EKJ7</accession>
<name>A0ABD1EKJ7_HYPHA</name>
<reference evidence="4 5" key="1">
    <citation type="submission" date="2024-05" db="EMBL/GenBank/DDBJ databases">
        <title>Genetic variation in Jamaican populations of the coffee berry borer (Hypothenemus hampei).</title>
        <authorList>
            <person name="Errbii M."/>
            <person name="Myrie A."/>
        </authorList>
    </citation>
    <scope>NUCLEOTIDE SEQUENCE [LARGE SCALE GENOMIC DNA]</scope>
    <source>
        <strain evidence="4">JA-Hopewell-2020-01-JO</strain>
        <tissue evidence="4">Whole body</tissue>
    </source>
</reference>
<evidence type="ECO:0000256" key="3">
    <source>
        <dbReference type="RuleBase" id="RU003707"/>
    </source>
</evidence>